<keyword evidence="3 10" id="KW-0349">Heme</keyword>
<dbReference type="SUPFAM" id="SSF48264">
    <property type="entry name" value="Cytochrome P450"/>
    <property type="match status" value="1"/>
</dbReference>
<reference evidence="14 15" key="1">
    <citation type="submission" date="2021-07" db="EMBL/GenBank/DDBJ databases">
        <title>The Aristolochia fimbriata genome: insights into angiosperm evolution, floral development and chemical biosynthesis.</title>
        <authorList>
            <person name="Jiao Y."/>
        </authorList>
    </citation>
    <scope>NUCLEOTIDE SEQUENCE [LARGE SCALE GENOMIC DNA]</scope>
    <source>
        <strain evidence="14">IBCAS-2021</strain>
        <tissue evidence="14">Leaf</tissue>
    </source>
</reference>
<keyword evidence="11" id="KW-0503">Monooxygenase</keyword>
<dbReference type="FunFam" id="1.10.630.10:FF:000026">
    <property type="entry name" value="Cytochrome P450 82C4"/>
    <property type="match status" value="1"/>
</dbReference>
<dbReference type="PROSITE" id="PS00086">
    <property type="entry name" value="CYTOCHROME_P450"/>
    <property type="match status" value="1"/>
</dbReference>
<keyword evidence="9 13" id="KW-0472">Membrane</keyword>
<evidence type="ECO:0000256" key="13">
    <source>
        <dbReference type="SAM" id="Phobius"/>
    </source>
</evidence>
<dbReference type="AlphaFoldDB" id="A0AAV7DUN9"/>
<keyword evidence="5 10" id="KW-0479">Metal-binding</keyword>
<evidence type="ECO:0000256" key="3">
    <source>
        <dbReference type="ARBA" id="ARBA00022617"/>
    </source>
</evidence>
<dbReference type="GO" id="GO:0004497">
    <property type="term" value="F:monooxygenase activity"/>
    <property type="evidence" value="ECO:0007669"/>
    <property type="project" value="UniProtKB-KW"/>
</dbReference>
<feature type="transmembrane region" description="Helical" evidence="13">
    <location>
        <begin position="6"/>
        <end position="23"/>
    </location>
</feature>
<accession>A0AAV7DUN9</accession>
<evidence type="ECO:0000256" key="8">
    <source>
        <dbReference type="ARBA" id="ARBA00023004"/>
    </source>
</evidence>
<dbReference type="PANTHER" id="PTHR47947">
    <property type="entry name" value="CYTOCHROME P450 82C3-RELATED"/>
    <property type="match status" value="1"/>
</dbReference>
<keyword evidence="15" id="KW-1185">Reference proteome</keyword>
<evidence type="ECO:0000256" key="7">
    <source>
        <dbReference type="ARBA" id="ARBA00023002"/>
    </source>
</evidence>
<feature type="region of interest" description="Disordered" evidence="12">
    <location>
        <begin position="84"/>
        <end position="110"/>
    </location>
</feature>
<evidence type="ECO:0000256" key="5">
    <source>
        <dbReference type="ARBA" id="ARBA00022723"/>
    </source>
</evidence>
<dbReference type="Proteomes" id="UP000825729">
    <property type="component" value="Unassembled WGS sequence"/>
</dbReference>
<comment type="caution">
    <text evidence="14">The sequence shown here is derived from an EMBL/GenBank/DDBJ whole genome shotgun (WGS) entry which is preliminary data.</text>
</comment>
<keyword evidence="4 13" id="KW-0812">Transmembrane</keyword>
<dbReference type="InterPro" id="IPR036396">
    <property type="entry name" value="Cyt_P450_sf"/>
</dbReference>
<comment type="similarity">
    <text evidence="11">Belongs to the cytochrome P450 family.</text>
</comment>
<comment type="subcellular location">
    <subcellularLocation>
        <location evidence="2">Membrane</location>
    </subcellularLocation>
</comment>
<feature type="compositionally biased region" description="Basic and acidic residues" evidence="12">
    <location>
        <begin position="96"/>
        <end position="110"/>
    </location>
</feature>
<dbReference type="PRINTS" id="PR00463">
    <property type="entry name" value="EP450I"/>
</dbReference>
<evidence type="ECO:0000256" key="10">
    <source>
        <dbReference type="PIRSR" id="PIRSR602401-1"/>
    </source>
</evidence>
<dbReference type="InterPro" id="IPR001128">
    <property type="entry name" value="Cyt_P450"/>
</dbReference>
<gene>
    <name evidence="14" type="ORF">H6P81_020129</name>
</gene>
<feature type="binding site" description="axial binding residue" evidence="10">
    <location>
        <position position="390"/>
    </location>
    <ligand>
        <name>heme</name>
        <dbReference type="ChEBI" id="CHEBI:30413"/>
    </ligand>
    <ligandPart>
        <name>Fe</name>
        <dbReference type="ChEBI" id="CHEBI:18248"/>
    </ligandPart>
</feature>
<dbReference type="InterPro" id="IPR017972">
    <property type="entry name" value="Cyt_P450_CS"/>
</dbReference>
<dbReference type="GO" id="GO:0016020">
    <property type="term" value="C:membrane"/>
    <property type="evidence" value="ECO:0007669"/>
    <property type="project" value="UniProtKB-SubCell"/>
</dbReference>
<keyword evidence="7 11" id="KW-0560">Oxidoreductase</keyword>
<dbReference type="Gene3D" id="1.10.630.10">
    <property type="entry name" value="Cytochrome P450"/>
    <property type="match status" value="1"/>
</dbReference>
<evidence type="ECO:0000256" key="1">
    <source>
        <dbReference type="ARBA" id="ARBA00001971"/>
    </source>
</evidence>
<evidence type="ECO:0000313" key="14">
    <source>
        <dbReference type="EMBL" id="KAG9439964.1"/>
    </source>
</evidence>
<dbReference type="InterPro" id="IPR050651">
    <property type="entry name" value="Plant_Cytochrome_P450_Monoox"/>
</dbReference>
<evidence type="ECO:0000313" key="15">
    <source>
        <dbReference type="Proteomes" id="UP000825729"/>
    </source>
</evidence>
<dbReference type="GO" id="GO:0016705">
    <property type="term" value="F:oxidoreductase activity, acting on paired donors, with incorporation or reduction of molecular oxygen"/>
    <property type="evidence" value="ECO:0007669"/>
    <property type="project" value="InterPro"/>
</dbReference>
<dbReference type="PRINTS" id="PR00385">
    <property type="entry name" value="P450"/>
</dbReference>
<evidence type="ECO:0000256" key="4">
    <source>
        <dbReference type="ARBA" id="ARBA00022692"/>
    </source>
</evidence>
<evidence type="ECO:0008006" key="16">
    <source>
        <dbReference type="Google" id="ProtNLM"/>
    </source>
</evidence>
<dbReference type="Pfam" id="PF00067">
    <property type="entry name" value="p450"/>
    <property type="match status" value="1"/>
</dbReference>
<evidence type="ECO:0000256" key="9">
    <source>
        <dbReference type="ARBA" id="ARBA00023136"/>
    </source>
</evidence>
<dbReference type="GO" id="GO:0020037">
    <property type="term" value="F:heme binding"/>
    <property type="evidence" value="ECO:0007669"/>
    <property type="project" value="InterPro"/>
</dbReference>
<dbReference type="InterPro" id="IPR002401">
    <property type="entry name" value="Cyt_P450_E_grp-I"/>
</dbReference>
<comment type="cofactor">
    <cofactor evidence="1 10">
        <name>heme</name>
        <dbReference type="ChEBI" id="CHEBI:30413"/>
    </cofactor>
</comment>
<proteinExistence type="inferred from homology"/>
<evidence type="ECO:0000256" key="12">
    <source>
        <dbReference type="SAM" id="MobiDB-lite"/>
    </source>
</evidence>
<evidence type="ECO:0000256" key="2">
    <source>
        <dbReference type="ARBA" id="ARBA00004370"/>
    </source>
</evidence>
<keyword evidence="6 13" id="KW-1133">Transmembrane helix</keyword>
<dbReference type="PANTHER" id="PTHR47947:SF26">
    <property type="entry name" value="CYTOCHROME P450"/>
    <property type="match status" value="1"/>
</dbReference>
<sequence length="453" mass="50910">MENMETFLPLLIFFFSLCIILWTRGRKERGVHPSVPPEVPGRWPVMGHLRKLAGFRQPLVRTLADLADKHGPLVTLWIGPPSNSRRKQFGARKGVLHHERPSPRDSPPDRRRQLALNNVMMAVFSKRYSLGTSSSSKDEMEAREFRNLVSEFSLLMGSPIPSDAMPVLEWFDIGGYIKAMMKTMKGLDSLCSIWLEEHRIRRRLSAGKNDTGSDQDFLDMTLSALDESCFHDLDPDTFVKSLSLSVILSGSDTTSITLTWALSLLLNNRFALKKAQEELDTYVGKDRNVTEEDIPNLSYLQAIVKETMRLYPAAPLAVPHEAIEDCNVGGFRIPAGTRVLLNLWKIHRDPSMWTDPLGFKPERFLTTNADTDVRGQHFELIPFGSGRRMCPGISFALKLTHLSLARLLHGFDIQTPSDDQPVDMTETPGLSIAKATSLEVLLVPRLSSDLYGL</sequence>
<name>A0AAV7DUN9_ARIFI</name>
<evidence type="ECO:0000256" key="11">
    <source>
        <dbReference type="RuleBase" id="RU000461"/>
    </source>
</evidence>
<evidence type="ECO:0000256" key="6">
    <source>
        <dbReference type="ARBA" id="ARBA00022989"/>
    </source>
</evidence>
<organism evidence="14 15">
    <name type="scientific">Aristolochia fimbriata</name>
    <name type="common">White veined hardy Dutchman's pipe vine</name>
    <dbReference type="NCBI Taxonomy" id="158543"/>
    <lineage>
        <taxon>Eukaryota</taxon>
        <taxon>Viridiplantae</taxon>
        <taxon>Streptophyta</taxon>
        <taxon>Embryophyta</taxon>
        <taxon>Tracheophyta</taxon>
        <taxon>Spermatophyta</taxon>
        <taxon>Magnoliopsida</taxon>
        <taxon>Magnoliidae</taxon>
        <taxon>Piperales</taxon>
        <taxon>Aristolochiaceae</taxon>
        <taxon>Aristolochia</taxon>
    </lineage>
</organism>
<keyword evidence="8 10" id="KW-0408">Iron</keyword>
<protein>
    <recommendedName>
        <fullName evidence="16">Cytochrome P450</fullName>
    </recommendedName>
</protein>
<dbReference type="EMBL" id="JAINDJ010000008">
    <property type="protein sequence ID" value="KAG9439964.1"/>
    <property type="molecule type" value="Genomic_DNA"/>
</dbReference>
<dbReference type="GO" id="GO:0005506">
    <property type="term" value="F:iron ion binding"/>
    <property type="evidence" value="ECO:0007669"/>
    <property type="project" value="InterPro"/>
</dbReference>